<reference evidence="1" key="1">
    <citation type="submission" date="2020-04" db="EMBL/GenBank/DDBJ databases">
        <authorList>
            <person name="Alioto T."/>
            <person name="Alioto T."/>
            <person name="Gomez Garrido J."/>
        </authorList>
    </citation>
    <scope>NUCLEOTIDE SEQUENCE</scope>
    <source>
        <strain evidence="1">A484AB</strain>
    </source>
</reference>
<dbReference type="AlphaFoldDB" id="A0A7D9EBB7"/>
<evidence type="ECO:0000313" key="1">
    <source>
        <dbReference type="EMBL" id="CAB4003257.1"/>
    </source>
</evidence>
<dbReference type="Proteomes" id="UP001152795">
    <property type="component" value="Unassembled WGS sequence"/>
</dbReference>
<comment type="caution">
    <text evidence="1">The sequence shown here is derived from an EMBL/GenBank/DDBJ whole genome shotgun (WGS) entry which is preliminary data.</text>
</comment>
<keyword evidence="2" id="KW-1185">Reference proteome</keyword>
<feature type="non-terminal residue" evidence="1">
    <location>
        <position position="53"/>
    </location>
</feature>
<name>A0A7D9EBB7_PARCT</name>
<proteinExistence type="predicted"/>
<sequence>KMANHMYDLIHCYHGNARENRRKHLKHGHDNIPEIFMETLIIEKRLKLQLHVF</sequence>
<evidence type="ECO:0000313" key="2">
    <source>
        <dbReference type="Proteomes" id="UP001152795"/>
    </source>
</evidence>
<protein>
    <submittedName>
        <fullName evidence="1">Uncharacterized protein</fullName>
    </submittedName>
</protein>
<dbReference type="EMBL" id="CACRXK020004580">
    <property type="protein sequence ID" value="CAB4003257.1"/>
    <property type="molecule type" value="Genomic_DNA"/>
</dbReference>
<feature type="non-terminal residue" evidence="1">
    <location>
        <position position="1"/>
    </location>
</feature>
<accession>A0A7D9EBB7</accession>
<gene>
    <name evidence="1" type="ORF">PACLA_8A043122</name>
</gene>
<organism evidence="1 2">
    <name type="scientific">Paramuricea clavata</name>
    <name type="common">Red gorgonian</name>
    <name type="synonym">Violescent sea-whip</name>
    <dbReference type="NCBI Taxonomy" id="317549"/>
    <lineage>
        <taxon>Eukaryota</taxon>
        <taxon>Metazoa</taxon>
        <taxon>Cnidaria</taxon>
        <taxon>Anthozoa</taxon>
        <taxon>Octocorallia</taxon>
        <taxon>Malacalcyonacea</taxon>
        <taxon>Plexauridae</taxon>
        <taxon>Paramuricea</taxon>
    </lineage>
</organism>